<keyword evidence="1" id="KW-0472">Membrane</keyword>
<dbReference type="AlphaFoldDB" id="A0A8C9FQL7"/>
<accession>A0A8C9FQL7</accession>
<feature type="transmembrane region" description="Helical" evidence="1">
    <location>
        <begin position="35"/>
        <end position="66"/>
    </location>
</feature>
<evidence type="ECO:0000313" key="3">
    <source>
        <dbReference type="Proteomes" id="UP000694428"/>
    </source>
</evidence>
<name>A0A8C9FQL7_PAVCR</name>
<keyword evidence="1" id="KW-1133">Transmembrane helix</keyword>
<evidence type="ECO:0000256" key="1">
    <source>
        <dbReference type="SAM" id="Phobius"/>
    </source>
</evidence>
<keyword evidence="1" id="KW-0812">Transmembrane</keyword>
<dbReference type="Ensembl" id="ENSPSTT00000017507.1">
    <property type="protein sequence ID" value="ENSPSTP00000016707.1"/>
    <property type="gene ID" value="ENSPSTG00000011891.1"/>
</dbReference>
<protein>
    <submittedName>
        <fullName evidence="2">Receptor accessory protein 5</fullName>
    </submittedName>
</protein>
<reference evidence="2" key="2">
    <citation type="submission" date="2025-09" db="UniProtKB">
        <authorList>
            <consortium name="Ensembl"/>
        </authorList>
    </citation>
    <scope>IDENTIFICATION</scope>
</reference>
<proteinExistence type="predicted"/>
<keyword evidence="3" id="KW-1185">Reference proteome</keyword>
<dbReference type="Proteomes" id="UP000694428">
    <property type="component" value="Unplaced"/>
</dbReference>
<sequence>MTAAMRQRFNRFLHEKNCMTAVLERIESKTGVDRTYVAIAVLGVVAVYLVIGYGASLLCNIIGFGYPAYVS</sequence>
<organism evidence="2 3">
    <name type="scientific">Pavo cristatus</name>
    <name type="common">Indian peafowl</name>
    <name type="synonym">Blue peafowl</name>
    <dbReference type="NCBI Taxonomy" id="9049"/>
    <lineage>
        <taxon>Eukaryota</taxon>
        <taxon>Metazoa</taxon>
        <taxon>Chordata</taxon>
        <taxon>Craniata</taxon>
        <taxon>Vertebrata</taxon>
        <taxon>Euteleostomi</taxon>
        <taxon>Archelosauria</taxon>
        <taxon>Archosauria</taxon>
        <taxon>Dinosauria</taxon>
        <taxon>Saurischia</taxon>
        <taxon>Theropoda</taxon>
        <taxon>Coelurosauria</taxon>
        <taxon>Aves</taxon>
        <taxon>Neognathae</taxon>
        <taxon>Galloanserae</taxon>
        <taxon>Galliformes</taxon>
        <taxon>Phasianidae</taxon>
        <taxon>Phasianinae</taxon>
        <taxon>Pavo</taxon>
    </lineage>
</organism>
<evidence type="ECO:0000313" key="2">
    <source>
        <dbReference type="Ensembl" id="ENSPSTP00000016707.1"/>
    </source>
</evidence>
<reference evidence="2" key="1">
    <citation type="submission" date="2025-08" db="UniProtKB">
        <authorList>
            <consortium name="Ensembl"/>
        </authorList>
    </citation>
    <scope>IDENTIFICATION</scope>
</reference>